<dbReference type="GeneID" id="6940796"/>
<dbReference type="EMBL" id="FJ174691">
    <property type="protein sequence ID" value="ACI12510.1"/>
    <property type="molecule type" value="Genomic_DNA"/>
</dbReference>
<gene>
    <name evidence="1" type="primary">95</name>
    <name evidence="1" type="ORF">KONSTANTINE_95</name>
</gene>
<evidence type="ECO:0000313" key="2">
    <source>
        <dbReference type="Proteomes" id="UP000002183"/>
    </source>
</evidence>
<protein>
    <submittedName>
        <fullName evidence="1">Primase/polymerase</fullName>
    </submittedName>
</protein>
<dbReference type="Proteomes" id="UP000002183">
    <property type="component" value="Segment"/>
</dbReference>
<evidence type="ECO:0000313" key="1">
    <source>
        <dbReference type="EMBL" id="ACI12510.1"/>
    </source>
</evidence>
<reference evidence="1 2" key="1">
    <citation type="submission" date="2008-09" db="EMBL/GenBank/DDBJ databases">
        <authorList>
            <person name="Tantoco A.T."/>
            <person name="Edgar R.H."/>
            <person name="Ko C."/>
            <person name="Chambers R.A."/>
            <person name="Jacobs-Sera D."/>
            <person name="Hendrix R.W."/>
            <person name="Hatfull G.F."/>
        </authorList>
    </citation>
    <scope>NUCLEOTIDE SEQUENCE [LARGE SCALE GENOMIC DNA]</scope>
</reference>
<keyword evidence="2" id="KW-1185">Reference proteome</keyword>
<dbReference type="RefSeq" id="YP_002242152.1">
    <property type="nucleotide sequence ID" value="NC_011292.1"/>
</dbReference>
<organism evidence="1 2">
    <name type="scientific">Mycobacterium phage Konstantine</name>
    <dbReference type="NCBI Taxonomy" id="563121"/>
    <lineage>
        <taxon>Viruses</taxon>
        <taxon>Duplodnaviria</taxon>
        <taxon>Heunggongvirae</taxon>
        <taxon>Uroviricota</taxon>
        <taxon>Caudoviricetes</taxon>
        <taxon>Konstantinevirus</taxon>
        <taxon>Konstantinevirus konstantine</taxon>
    </lineage>
</organism>
<sequence length="80" mass="9207">MGRKMKNCDNCETQYNEETTEDSMKIVVEYICDFTDTDRQGLARIRTQVYLCPECAKSDIHPNELADLSRESGEVLGWVL</sequence>
<proteinExistence type="predicted"/>
<name>B5U4X0_9CAUD</name>
<dbReference type="KEGG" id="vg:6940796"/>
<accession>B5U4X0</accession>